<sequence>MDIKYLKSDELIKSTTRGIICITNGIKLSNDIIVSYSDNLNKICYNEKIHLLDMLVNIKDILESKLSKLLNEKFIKSYITSVLSNEWLLSIQPINLIDKESVDFKYSDFYNISLEYKNTNNKKLLSDFKKMQKNLINICKKIEPTYLYVIMDLCTKMKLDYLKYNNINESKLKLKSDMSVKFINYVHIINLIKKELNLIINECHSIIKLINK</sequence>
<dbReference type="AlphaFoldDB" id="A0A6C0CYN7"/>
<organism evidence="1">
    <name type="scientific">viral metagenome</name>
    <dbReference type="NCBI Taxonomy" id="1070528"/>
    <lineage>
        <taxon>unclassified sequences</taxon>
        <taxon>metagenomes</taxon>
        <taxon>organismal metagenomes</taxon>
    </lineage>
</organism>
<protein>
    <submittedName>
        <fullName evidence="1">Uncharacterized protein</fullName>
    </submittedName>
</protein>
<proteinExistence type="predicted"/>
<evidence type="ECO:0000313" key="1">
    <source>
        <dbReference type="EMBL" id="QHT09431.1"/>
    </source>
</evidence>
<reference evidence="1" key="1">
    <citation type="journal article" date="2020" name="Nature">
        <title>Giant virus diversity and host interactions through global metagenomics.</title>
        <authorList>
            <person name="Schulz F."/>
            <person name="Roux S."/>
            <person name="Paez-Espino D."/>
            <person name="Jungbluth S."/>
            <person name="Walsh D.A."/>
            <person name="Denef V.J."/>
            <person name="McMahon K.D."/>
            <person name="Konstantinidis K.T."/>
            <person name="Eloe-Fadrosh E.A."/>
            <person name="Kyrpides N.C."/>
            <person name="Woyke T."/>
        </authorList>
    </citation>
    <scope>NUCLEOTIDE SEQUENCE</scope>
    <source>
        <strain evidence="1">GVMAG-M-3300023110-24</strain>
    </source>
</reference>
<dbReference type="EMBL" id="MN739511">
    <property type="protein sequence ID" value="QHT09431.1"/>
    <property type="molecule type" value="Genomic_DNA"/>
</dbReference>
<accession>A0A6C0CYN7</accession>
<name>A0A6C0CYN7_9ZZZZ</name>